<name>A0ABS4QPM0_9NOCA</name>
<comment type="subcellular location">
    <subcellularLocation>
        <location evidence="1">Membrane</location>
        <topology evidence="1">Multi-pass membrane protein</topology>
    </subcellularLocation>
</comment>
<proteinExistence type="inferred from homology"/>
<dbReference type="Pfam" id="PF03649">
    <property type="entry name" value="UPF0014"/>
    <property type="match status" value="1"/>
</dbReference>
<evidence type="ECO:0000313" key="8">
    <source>
        <dbReference type="Proteomes" id="UP001519325"/>
    </source>
</evidence>
<feature type="transmembrane region" description="Helical" evidence="6">
    <location>
        <begin position="45"/>
        <end position="78"/>
    </location>
</feature>
<keyword evidence="5 6" id="KW-0472">Membrane</keyword>
<keyword evidence="8" id="KW-1185">Reference proteome</keyword>
<dbReference type="PANTHER" id="PTHR30028:SF0">
    <property type="entry name" value="PROTEIN ALUMINUM SENSITIVE 3"/>
    <property type="match status" value="1"/>
</dbReference>
<feature type="transmembrane region" description="Helical" evidence="6">
    <location>
        <begin position="90"/>
        <end position="110"/>
    </location>
</feature>
<dbReference type="RefSeq" id="WP_209895535.1">
    <property type="nucleotide sequence ID" value="NZ_JAGGMR010000001.1"/>
</dbReference>
<comment type="caution">
    <text evidence="7">The sequence shown here is derived from an EMBL/GenBank/DDBJ whole genome shotgun (WGS) entry which is preliminary data.</text>
</comment>
<evidence type="ECO:0000256" key="5">
    <source>
        <dbReference type="ARBA" id="ARBA00023136"/>
    </source>
</evidence>
<reference evidence="7 8" key="1">
    <citation type="submission" date="2021-03" db="EMBL/GenBank/DDBJ databases">
        <title>Sequencing the genomes of 1000 actinobacteria strains.</title>
        <authorList>
            <person name="Klenk H.-P."/>
        </authorList>
    </citation>
    <scope>NUCLEOTIDE SEQUENCE [LARGE SCALE GENOMIC DNA]</scope>
    <source>
        <strain evidence="7 8">DSM 45516</strain>
    </source>
</reference>
<evidence type="ECO:0000256" key="6">
    <source>
        <dbReference type="SAM" id="Phobius"/>
    </source>
</evidence>
<feature type="transmembrane region" description="Helical" evidence="6">
    <location>
        <begin position="190"/>
        <end position="209"/>
    </location>
</feature>
<dbReference type="EMBL" id="JAGGMR010000001">
    <property type="protein sequence ID" value="MBP2192581.1"/>
    <property type="molecule type" value="Genomic_DNA"/>
</dbReference>
<evidence type="ECO:0000256" key="2">
    <source>
        <dbReference type="ARBA" id="ARBA00005268"/>
    </source>
</evidence>
<dbReference type="InterPro" id="IPR005226">
    <property type="entry name" value="UPF0014_fam"/>
</dbReference>
<evidence type="ECO:0000313" key="7">
    <source>
        <dbReference type="EMBL" id="MBP2192581.1"/>
    </source>
</evidence>
<dbReference type="Proteomes" id="UP001519325">
    <property type="component" value="Unassembled WGS sequence"/>
</dbReference>
<feature type="transmembrane region" description="Helical" evidence="6">
    <location>
        <begin position="116"/>
        <end position="140"/>
    </location>
</feature>
<keyword evidence="4 6" id="KW-1133">Transmembrane helix</keyword>
<dbReference type="PANTHER" id="PTHR30028">
    <property type="entry name" value="UPF0014 INNER MEMBRANE PROTEIN YBBM-RELATED"/>
    <property type="match status" value="1"/>
</dbReference>
<feature type="transmembrane region" description="Helical" evidence="6">
    <location>
        <begin position="215"/>
        <end position="239"/>
    </location>
</feature>
<comment type="similarity">
    <text evidence="2">Belongs to the UPF0014 family.</text>
</comment>
<evidence type="ECO:0000256" key="3">
    <source>
        <dbReference type="ARBA" id="ARBA00022692"/>
    </source>
</evidence>
<evidence type="ECO:0000256" key="1">
    <source>
        <dbReference type="ARBA" id="ARBA00004141"/>
    </source>
</evidence>
<sequence>MNTVVTPGIGLALLCLAFVAGAALIYRVARLGPLTVPPFAAGRAVLQLAGVAVVLAAALAQLWSSVLVLLVMFGAAVGTAARRARAGWSAAWLAMCLGAGLLVTLPPMLVSGVVPLTGIAVVPIGGILLGGTMTATSLAARRALDALTERCGEVEAALSLGFTDRAARLEVIRPTATDALLPGVDQTRTVGLVTLPGAFVGVLLASGSAAQAAAVQVLVLLGLLLAQSCAVAVTVELVARGRVRRPRQRIGPR</sequence>
<evidence type="ECO:0000256" key="4">
    <source>
        <dbReference type="ARBA" id="ARBA00022989"/>
    </source>
</evidence>
<protein>
    <submittedName>
        <fullName evidence="7">ABC transport system permease protein</fullName>
    </submittedName>
</protein>
<accession>A0ABS4QPM0</accession>
<keyword evidence="3 6" id="KW-0812">Transmembrane</keyword>
<gene>
    <name evidence="7" type="ORF">BJ987_005482</name>
</gene>
<organism evidence="7 8">
    <name type="scientific">Nocardia goodfellowii</name>
    <dbReference type="NCBI Taxonomy" id="882446"/>
    <lineage>
        <taxon>Bacteria</taxon>
        <taxon>Bacillati</taxon>
        <taxon>Actinomycetota</taxon>
        <taxon>Actinomycetes</taxon>
        <taxon>Mycobacteriales</taxon>
        <taxon>Nocardiaceae</taxon>
        <taxon>Nocardia</taxon>
    </lineage>
</organism>